<organism evidence="2 3">
    <name type="scientific">Planococcus salinus</name>
    <dbReference type="NCBI Taxonomy" id="1848460"/>
    <lineage>
        <taxon>Bacteria</taxon>
        <taxon>Bacillati</taxon>
        <taxon>Bacillota</taxon>
        <taxon>Bacilli</taxon>
        <taxon>Bacillales</taxon>
        <taxon>Caryophanaceae</taxon>
        <taxon>Planococcus</taxon>
    </lineage>
</organism>
<keyword evidence="3" id="KW-1185">Reference proteome</keyword>
<dbReference type="OrthoDB" id="2428347at2"/>
<evidence type="ECO:0000313" key="2">
    <source>
        <dbReference type="EMBL" id="RNF38289.1"/>
    </source>
</evidence>
<gene>
    <name evidence="2" type="ORF">EEX84_15290</name>
</gene>
<dbReference type="PROSITE" id="PS51257">
    <property type="entry name" value="PROKAR_LIPOPROTEIN"/>
    <property type="match status" value="1"/>
</dbReference>
<reference evidence="2 3" key="1">
    <citation type="journal article" date="2018" name="Int. J. Syst. Evol. Microbiol.">
        <title>Planococcus salinus sp. nov., a moderately halophilic bacterium isolated from a saline-alkali soil.</title>
        <authorList>
            <person name="Gan L."/>
        </authorList>
    </citation>
    <scope>NUCLEOTIDE SEQUENCE [LARGE SCALE GENOMIC DNA]</scope>
    <source>
        <strain evidence="2 3">LCB217</strain>
    </source>
</reference>
<evidence type="ECO:0000313" key="3">
    <source>
        <dbReference type="Proteomes" id="UP000275473"/>
    </source>
</evidence>
<dbReference type="AlphaFoldDB" id="A0A3M8P3K8"/>
<feature type="chain" id="PRO_5038568582" evidence="1">
    <location>
        <begin position="22"/>
        <end position="157"/>
    </location>
</feature>
<comment type="caution">
    <text evidence="2">The sequence shown here is derived from an EMBL/GenBank/DDBJ whole genome shotgun (WGS) entry which is preliminary data.</text>
</comment>
<proteinExistence type="predicted"/>
<evidence type="ECO:0000256" key="1">
    <source>
        <dbReference type="SAM" id="SignalP"/>
    </source>
</evidence>
<protein>
    <submittedName>
        <fullName evidence="2">Uncharacterized protein</fullName>
    </submittedName>
</protein>
<dbReference type="EMBL" id="RIAX01000017">
    <property type="protein sequence ID" value="RNF38289.1"/>
    <property type="molecule type" value="Genomic_DNA"/>
</dbReference>
<dbReference type="Proteomes" id="UP000275473">
    <property type="component" value="Unassembled WGS sequence"/>
</dbReference>
<name>A0A3M8P3K8_9BACL</name>
<sequence length="157" mass="18027">MTFYKKLGPVFWMLAIALVLSACSDPIYSELGVSADESPLFEEKDRREGAKKTFIMVDLASEGSGEDDAKKSMADSFSKLKEEYRVATIMLIDKEQEDWYGVYMEDDTVINYIKASTEENLMEEEKALLDFYRSVEDSDFPVIHFSSEPILDLKYDH</sequence>
<keyword evidence="1" id="KW-0732">Signal</keyword>
<feature type="signal peptide" evidence="1">
    <location>
        <begin position="1"/>
        <end position="21"/>
    </location>
</feature>
<accession>A0A3M8P3K8</accession>
<dbReference type="RefSeq" id="WP_123166520.1">
    <property type="nucleotide sequence ID" value="NZ_RIAX01000017.1"/>
</dbReference>